<reference evidence="7 8" key="1">
    <citation type="submission" date="2014-02" db="EMBL/GenBank/DDBJ databases">
        <title>Transposable element dynamics among asymbiotic and ectomycorrhizal Amanita fungi.</title>
        <authorList>
            <consortium name="DOE Joint Genome Institute"/>
            <person name="Hess J."/>
            <person name="Skrede I."/>
            <person name="Wolfe B."/>
            <person name="LaButti K."/>
            <person name="Ohm R.A."/>
            <person name="Grigoriev I.V."/>
            <person name="Pringle A."/>
        </authorList>
    </citation>
    <scope>NUCLEOTIDE SEQUENCE [LARGE SCALE GENOMIC DNA]</scope>
    <source>
        <strain evidence="7 8">SKay4041</strain>
    </source>
</reference>
<comment type="similarity">
    <text evidence="2">Belongs to the eukaryotic RPC34/RPC39 RNA polymerase subunit family.</text>
</comment>
<dbReference type="AlphaFoldDB" id="A0A2A9NWI7"/>
<keyword evidence="4" id="KW-0804">Transcription</keyword>
<dbReference type="OrthoDB" id="613763at2759"/>
<feature type="region of interest" description="Disordered" evidence="6">
    <location>
        <begin position="267"/>
        <end position="392"/>
    </location>
</feature>
<feature type="compositionally biased region" description="Basic residues" evidence="6">
    <location>
        <begin position="362"/>
        <end position="371"/>
    </location>
</feature>
<dbReference type="SUPFAM" id="SSF46785">
    <property type="entry name" value="Winged helix' DNA-binding domain"/>
    <property type="match status" value="1"/>
</dbReference>
<proteinExistence type="inferred from homology"/>
<evidence type="ECO:0000256" key="4">
    <source>
        <dbReference type="ARBA" id="ARBA00023163"/>
    </source>
</evidence>
<feature type="compositionally biased region" description="Basic residues" evidence="6">
    <location>
        <begin position="271"/>
        <end position="280"/>
    </location>
</feature>
<dbReference type="InterPro" id="IPR036388">
    <property type="entry name" value="WH-like_DNA-bd_sf"/>
</dbReference>
<evidence type="ECO:0000256" key="3">
    <source>
        <dbReference type="ARBA" id="ARBA00022478"/>
    </source>
</evidence>
<evidence type="ECO:0000256" key="1">
    <source>
        <dbReference type="ARBA" id="ARBA00004123"/>
    </source>
</evidence>
<organism evidence="7 8">
    <name type="scientific">Amanita thiersii Skay4041</name>
    <dbReference type="NCBI Taxonomy" id="703135"/>
    <lineage>
        <taxon>Eukaryota</taxon>
        <taxon>Fungi</taxon>
        <taxon>Dikarya</taxon>
        <taxon>Basidiomycota</taxon>
        <taxon>Agaricomycotina</taxon>
        <taxon>Agaricomycetes</taxon>
        <taxon>Agaricomycetidae</taxon>
        <taxon>Agaricales</taxon>
        <taxon>Pluteineae</taxon>
        <taxon>Amanitaceae</taxon>
        <taxon>Amanita</taxon>
    </lineage>
</organism>
<keyword evidence="8" id="KW-1185">Reference proteome</keyword>
<comment type="subcellular location">
    <subcellularLocation>
        <location evidence="1">Nucleus</location>
    </subcellularLocation>
</comment>
<dbReference type="Pfam" id="PF05158">
    <property type="entry name" value="RNA_pol_Rpc34"/>
    <property type="match status" value="2"/>
</dbReference>
<dbReference type="GO" id="GO:0005666">
    <property type="term" value="C:RNA polymerase III complex"/>
    <property type="evidence" value="ECO:0007669"/>
    <property type="project" value="InterPro"/>
</dbReference>
<evidence type="ECO:0000256" key="6">
    <source>
        <dbReference type="SAM" id="MobiDB-lite"/>
    </source>
</evidence>
<dbReference type="Gene3D" id="1.10.10.10">
    <property type="entry name" value="Winged helix-like DNA-binding domain superfamily/Winged helix DNA-binding domain"/>
    <property type="match status" value="1"/>
</dbReference>
<evidence type="ECO:0000313" key="7">
    <source>
        <dbReference type="EMBL" id="PFH52687.1"/>
    </source>
</evidence>
<dbReference type="GO" id="GO:0005737">
    <property type="term" value="C:cytoplasm"/>
    <property type="evidence" value="ECO:0007669"/>
    <property type="project" value="UniProtKB-ARBA"/>
</dbReference>
<evidence type="ECO:0000256" key="5">
    <source>
        <dbReference type="ARBA" id="ARBA00023242"/>
    </source>
</evidence>
<dbReference type="FunFam" id="1.10.10.10:FF:000116">
    <property type="entry name" value="DNA-directed RNA polymerase III subunit RPC6"/>
    <property type="match status" value="1"/>
</dbReference>
<dbReference type="GO" id="GO:0006383">
    <property type="term" value="P:transcription by RNA polymerase III"/>
    <property type="evidence" value="ECO:0007669"/>
    <property type="project" value="InterPro"/>
</dbReference>
<evidence type="ECO:0008006" key="9">
    <source>
        <dbReference type="Google" id="ProtNLM"/>
    </source>
</evidence>
<dbReference type="GO" id="GO:0005654">
    <property type="term" value="C:nucleoplasm"/>
    <property type="evidence" value="ECO:0007669"/>
    <property type="project" value="UniProtKB-ARBA"/>
</dbReference>
<name>A0A2A9NWI7_9AGAR</name>
<dbReference type="InterPro" id="IPR007832">
    <property type="entry name" value="RNA_pol_Rpc34"/>
</dbReference>
<dbReference type="EMBL" id="KZ301978">
    <property type="protein sequence ID" value="PFH52687.1"/>
    <property type="molecule type" value="Genomic_DNA"/>
</dbReference>
<dbReference type="STRING" id="703135.A0A2A9NWI7"/>
<protein>
    <recommendedName>
        <fullName evidence="9">DNA-directed RNA polymerase III subunit RPC6</fullName>
    </recommendedName>
</protein>
<keyword evidence="3" id="KW-0240">DNA-directed RNA polymerase</keyword>
<dbReference type="PANTHER" id="PTHR12780">
    <property type="entry name" value="RNA POLYMERASE III DNA DIRECTED , 39KD SUBUNIT-RELATED"/>
    <property type="match status" value="1"/>
</dbReference>
<dbReference type="Proteomes" id="UP000242287">
    <property type="component" value="Unassembled WGS sequence"/>
</dbReference>
<evidence type="ECO:0000313" key="8">
    <source>
        <dbReference type="Proteomes" id="UP000242287"/>
    </source>
</evidence>
<evidence type="ECO:0000256" key="2">
    <source>
        <dbReference type="ARBA" id="ARBA00011038"/>
    </source>
</evidence>
<dbReference type="InterPro" id="IPR036390">
    <property type="entry name" value="WH_DNA-bd_sf"/>
</dbReference>
<sequence length="474" mass="52704">MSSKNTKRPPNETESRLHRAALSDPKSILTIHNAQSLVSDAKTRIDALNWLLSVGLLKPLHDDKNKLVAFRAVSKGEIAATKDLTSDEKLVLDHIAGARNEGIWTKTLKAKTNLHQNVVDRCLKSLVQKKLVKRVPAVNNKKIYMLEGLEPSVELTGGAWYIDGELDTGLIHHLSEACLKIIREMSLPKRRNEQNGAIYPISNAPKYPNTRDILKFIKKANITQVDLTVQDIEMLLNVLVLDGEIEKLPAVGSTFWDISTLADGEDEAAQRKSKEKRKNKSGNENIRASKRRRRKSADSSDDSDSSSGVAAKSSKRKRTKAQSDSETSDSCRERQKKKRKALFVESSSSSEGNEEEYEIKSKTKRQSRRRIAVSSFGDEESSVSASDSESTYAAVRKMKKSAKRSPSPIQITPLNDLDDGTSHVYRAVKQEHMSSGWVEGPCCLCPSFEFCSDKGAVNPRQCVYYGDWLGGKGV</sequence>
<keyword evidence="5" id="KW-0539">Nucleus</keyword>
<gene>
    <name evidence="7" type="ORF">AMATHDRAFT_139792</name>
</gene>
<dbReference type="InterPro" id="IPR016049">
    <property type="entry name" value="RNA_pol_Rpc34-like"/>
</dbReference>
<accession>A0A2A9NWI7</accession>